<sequence length="230" mass="25235">MSDELNQEQNQDQNNQGGEQNQSLLGGGQDQQGGEQGDGEGNPNQEQGSQLNGAPESIDDYDVNVDGFDYAEFKAIPENQEFLERARAAGMDNNSLNFLLGEYSQLIPNLMQANAALENEACFEHMTDVWGADTSANFGYAQAAANNAIQNGILTAEEVNSPEFGNNPLVLKMAAFYGQQLNEDVRPNNTQQSGTTSVQELMQSEAYLNESHPDHKQTFATVQQWYAKNN</sequence>
<evidence type="ECO:0000313" key="3">
    <source>
        <dbReference type="Proteomes" id="UP000014568"/>
    </source>
</evidence>
<proteinExistence type="predicted"/>
<dbReference type="PATRIC" id="fig|421052.3.peg.1907"/>
<feature type="region of interest" description="Disordered" evidence="1">
    <location>
        <begin position="1"/>
        <end position="62"/>
    </location>
</feature>
<feature type="compositionally biased region" description="Gly residues" evidence="1">
    <location>
        <begin position="25"/>
        <end position="40"/>
    </location>
</feature>
<dbReference type="eggNOG" id="ENOG502ZAXY">
    <property type="taxonomic scope" value="Bacteria"/>
</dbReference>
<comment type="caution">
    <text evidence="2">The sequence shown here is derived from an EMBL/GenBank/DDBJ whole genome shotgun (WGS) entry which is preliminary data.</text>
</comment>
<evidence type="ECO:0000256" key="1">
    <source>
        <dbReference type="SAM" id="MobiDB-lite"/>
    </source>
</evidence>
<reference evidence="2 3" key="1">
    <citation type="submission" date="2013-06" db="EMBL/GenBank/DDBJ databases">
        <title>The Genome Sequence of Acinetobacter rudis CIP 110305.</title>
        <authorList>
            <consortium name="The Broad Institute Genome Sequencing Platform"/>
            <consortium name="The Broad Institute Genome Sequencing Center for Infectious Disease"/>
            <person name="Cerqueira G."/>
            <person name="Feldgarden M."/>
            <person name="Courvalin P."/>
            <person name="Perichon B."/>
            <person name="Grillot-Courvalin C."/>
            <person name="Clermont D."/>
            <person name="Rocha E."/>
            <person name="Yoon E.-J."/>
            <person name="Nemec A."/>
            <person name="Young S.K."/>
            <person name="Zeng Q."/>
            <person name="Gargeya S."/>
            <person name="Fitzgerald M."/>
            <person name="Abouelleil A."/>
            <person name="Alvarado L."/>
            <person name="Berlin A.M."/>
            <person name="Chapman S.B."/>
            <person name="Dewar J."/>
            <person name="Goldberg J."/>
            <person name="Griggs A."/>
            <person name="Gujja S."/>
            <person name="Hansen M."/>
            <person name="Howarth C."/>
            <person name="Imamovic A."/>
            <person name="Larimer J."/>
            <person name="McCowan C."/>
            <person name="Murphy C."/>
            <person name="Pearson M."/>
            <person name="Priest M."/>
            <person name="Roberts A."/>
            <person name="Saif S."/>
            <person name="Shea T."/>
            <person name="Sykes S."/>
            <person name="Wortman J."/>
            <person name="Nusbaum C."/>
            <person name="Birren B."/>
        </authorList>
    </citation>
    <scope>NUCLEOTIDE SEQUENCE [LARGE SCALE GENOMIC DNA]</scope>
    <source>
        <strain evidence="2 3">CIP 110305</strain>
    </source>
</reference>
<name>S3N5P6_9GAMM</name>
<gene>
    <name evidence="2" type="ORF">F945_01952</name>
</gene>
<accession>S3N5P6</accession>
<protein>
    <submittedName>
        <fullName evidence="2">Uncharacterized protein</fullName>
    </submittedName>
</protein>
<dbReference type="HOGENOM" id="CLU_1243135_0_0_6"/>
<evidence type="ECO:0000313" key="2">
    <source>
        <dbReference type="EMBL" id="EPF73793.1"/>
    </source>
</evidence>
<dbReference type="Proteomes" id="UP000014568">
    <property type="component" value="Unassembled WGS sequence"/>
</dbReference>
<keyword evidence="3" id="KW-1185">Reference proteome</keyword>
<organism evidence="2 3">
    <name type="scientific">Acinetobacter rudis CIP 110305</name>
    <dbReference type="NCBI Taxonomy" id="421052"/>
    <lineage>
        <taxon>Bacteria</taxon>
        <taxon>Pseudomonadati</taxon>
        <taxon>Pseudomonadota</taxon>
        <taxon>Gammaproteobacteria</taxon>
        <taxon>Moraxellales</taxon>
        <taxon>Moraxellaceae</taxon>
        <taxon>Acinetobacter</taxon>
    </lineage>
</organism>
<dbReference type="EMBL" id="ATGI01000023">
    <property type="protein sequence ID" value="EPF73793.1"/>
    <property type="molecule type" value="Genomic_DNA"/>
</dbReference>
<dbReference type="AlphaFoldDB" id="S3N5P6"/>
<dbReference type="STRING" id="632955.GCA_000829675_00711"/>
<feature type="compositionally biased region" description="Low complexity" evidence="1">
    <location>
        <begin position="7"/>
        <end position="24"/>
    </location>
</feature>
<dbReference type="RefSeq" id="WP_016656359.1">
    <property type="nucleotide sequence ID" value="NZ_KE340353.1"/>
</dbReference>
<dbReference type="OrthoDB" id="6713238at2"/>